<dbReference type="Proteomes" id="UP000030905">
    <property type="component" value="Chromosome"/>
</dbReference>
<dbReference type="EMBL" id="CP009268">
    <property type="protein sequence ID" value="AJA53510.1"/>
    <property type="molecule type" value="Genomic_DNA"/>
</dbReference>
<dbReference type="KEGG" id="cpat:CLPA_c34610"/>
<reference evidence="2" key="2">
    <citation type="submission" date="2015-10" db="EMBL/GenBank/DDBJ databases">
        <title>Improved Draft Genome Sequence of Clostridium pasteurianum Strain ATCC 6013 (DSM 525) Using a Hybrid Next-Generation Sequencing Approach.</title>
        <authorList>
            <person name="Pyne M.E."/>
            <person name="Utturkar S.M."/>
            <person name="Brown S.D."/>
            <person name="Moo-Young M."/>
            <person name="Chung D.A."/>
            <person name="Chou P.C."/>
        </authorList>
    </citation>
    <scope>NUCLEOTIDE SEQUENCE</scope>
    <source>
        <strain evidence="2">ATCC 6013</strain>
    </source>
</reference>
<proteinExistence type="predicted"/>
<reference evidence="2 3" key="3">
    <citation type="journal article" name="Genome Announc.">
        <title>Improved Draft Genome Sequence of Clostridium pasteurianum Strain ATCC 6013 (DSM 525) Using a Hybrid Next-Generation Sequencing Approach.</title>
        <authorList>
            <person name="Pyne M.E."/>
            <person name="Utturkar S."/>
            <person name="Brown S.D."/>
            <person name="Moo-Young M."/>
            <person name="Chung D.A."/>
            <person name="Chou C.P."/>
        </authorList>
    </citation>
    <scope>NUCLEOTIDE SEQUENCE [LARGE SCALE GENOMIC DNA]</scope>
    <source>
        <strain evidence="2 3">ATCC 6013</strain>
    </source>
</reference>
<evidence type="ECO:0000313" key="3">
    <source>
        <dbReference type="Proteomes" id="UP000028042"/>
    </source>
</evidence>
<protein>
    <submittedName>
        <fullName evidence="2">HEPN domain protein</fullName>
    </submittedName>
    <submittedName>
        <fullName evidence="1">HEPN domain-containing protein</fullName>
    </submittedName>
</protein>
<dbReference type="AlphaFoldDB" id="A0A0H3J8H7"/>
<dbReference type="eggNOG" id="COG2250">
    <property type="taxonomic scope" value="Bacteria"/>
</dbReference>
<dbReference type="Gene3D" id="1.20.120.330">
    <property type="entry name" value="Nucleotidyltransferases domain 2"/>
    <property type="match status" value="1"/>
</dbReference>
<accession>A0A0H3J8H7</accession>
<keyword evidence="4" id="KW-1185">Reference proteome</keyword>
<organism evidence="1 4">
    <name type="scientific">Clostridium pasteurianum DSM 525 = ATCC 6013</name>
    <dbReference type="NCBI Taxonomy" id="1262449"/>
    <lineage>
        <taxon>Bacteria</taxon>
        <taxon>Bacillati</taxon>
        <taxon>Bacillota</taxon>
        <taxon>Clostridia</taxon>
        <taxon>Eubacteriales</taxon>
        <taxon>Clostridiaceae</taxon>
        <taxon>Clostridium</taxon>
    </lineage>
</organism>
<evidence type="ECO:0000313" key="1">
    <source>
        <dbReference type="EMBL" id="AJA53510.1"/>
    </source>
</evidence>
<dbReference type="GeneID" id="93075560"/>
<gene>
    <name evidence="1" type="ORF">CLPA_c34610</name>
    <name evidence="2" type="ORF">CP6013_03723</name>
</gene>
<reference evidence="1 4" key="1">
    <citation type="journal article" date="2015" name="Genome Announc.">
        <title>Complete Genome Sequence of the Nitrogen-Fixing and Solvent-Producing Clostridium pasteurianum DSM 525.</title>
        <authorList>
            <person name="Poehlein A."/>
            <person name="Grosse-Honebrink A."/>
            <person name="Zhang Y."/>
            <person name="Minton N.P."/>
            <person name="Daniel R."/>
        </authorList>
    </citation>
    <scope>NUCLEOTIDE SEQUENCE [LARGE SCALE GENOMIC DNA]</scope>
    <source>
        <strain evidence="1">DSM 525</strain>
        <strain evidence="4">DSM 525 / ATCC 6013</strain>
    </source>
</reference>
<dbReference type="EMBL" id="JPGY02000001">
    <property type="protein sequence ID" value="KRU14465.1"/>
    <property type="molecule type" value="Genomic_DNA"/>
</dbReference>
<dbReference type="RefSeq" id="WP_003445969.1">
    <property type="nucleotide sequence ID" value="NZ_ANZB01000008.1"/>
</dbReference>
<sequence>MVKKKELQKLSDRKLEELKKLYDARFYDSVVEQSGLVVEYGLKASICKNIKKDMYPEYGRYKIHEPEKLIDLANLRNDLELEKSNNIDFFVSWSLLSKWSVNFRYRPIGSSDEKESKEYIKALDDQIGGVHPWIRKHW</sequence>
<name>A0A0H3J8H7_CLOPA</name>
<dbReference type="KEGG" id="cpae:CPAST_c34610"/>
<evidence type="ECO:0000313" key="4">
    <source>
        <dbReference type="Proteomes" id="UP000030905"/>
    </source>
</evidence>
<dbReference type="PATRIC" id="fig|1262449.3.peg.2596"/>
<evidence type="ECO:0000313" key="2">
    <source>
        <dbReference type="EMBL" id="KRU14465.1"/>
    </source>
</evidence>
<dbReference type="Proteomes" id="UP000028042">
    <property type="component" value="Unassembled WGS sequence"/>
</dbReference>